<keyword evidence="8 10" id="KW-0472">Membrane</keyword>
<dbReference type="GO" id="GO:0005789">
    <property type="term" value="C:endoplasmic reticulum membrane"/>
    <property type="evidence" value="ECO:0007669"/>
    <property type="project" value="TreeGrafter"/>
</dbReference>
<evidence type="ECO:0000256" key="9">
    <source>
        <dbReference type="ARBA" id="ARBA00023160"/>
    </source>
</evidence>
<proteinExistence type="evidence at transcript level"/>
<evidence type="ECO:0000256" key="3">
    <source>
        <dbReference type="ARBA" id="ARBA00022679"/>
    </source>
</evidence>
<feature type="transmembrane region" description="Helical" evidence="10">
    <location>
        <begin position="70"/>
        <end position="91"/>
    </location>
</feature>
<dbReference type="GO" id="GO:0034625">
    <property type="term" value="P:fatty acid elongation, monounsaturated fatty acid"/>
    <property type="evidence" value="ECO:0007669"/>
    <property type="project" value="TreeGrafter"/>
</dbReference>
<keyword evidence="7 10" id="KW-0443">Lipid metabolism</keyword>
<dbReference type="AlphaFoldDB" id="A0A3Q8G181"/>
<evidence type="ECO:0000256" key="6">
    <source>
        <dbReference type="ARBA" id="ARBA00022989"/>
    </source>
</evidence>
<accession>A0A3Q8G181</accession>
<feature type="transmembrane region" description="Helical" evidence="10">
    <location>
        <begin position="169"/>
        <end position="188"/>
    </location>
</feature>
<keyword evidence="6 10" id="KW-1133">Transmembrane helix</keyword>
<feature type="transmembrane region" description="Helical" evidence="10">
    <location>
        <begin position="146"/>
        <end position="163"/>
    </location>
</feature>
<feature type="transmembrane region" description="Helical" evidence="10">
    <location>
        <begin position="116"/>
        <end position="134"/>
    </location>
</feature>
<dbReference type="PANTHER" id="PTHR11157:SF21">
    <property type="entry name" value="ELONGATION OF VERY LONG CHAIN FATTY ACIDS PROTEIN"/>
    <property type="match status" value="1"/>
</dbReference>
<dbReference type="InterPro" id="IPR002076">
    <property type="entry name" value="ELO_fam"/>
</dbReference>
<dbReference type="EC" id="2.3.1.199" evidence="10"/>
<evidence type="ECO:0000256" key="5">
    <source>
        <dbReference type="ARBA" id="ARBA00022832"/>
    </source>
</evidence>
<gene>
    <name evidence="11" type="primary">ELO</name>
</gene>
<keyword evidence="5 10" id="KW-0276">Fatty acid metabolism</keyword>
<feature type="transmembrane region" description="Helical" evidence="10">
    <location>
        <begin position="209"/>
        <end position="225"/>
    </location>
</feature>
<dbReference type="GO" id="GO:0042761">
    <property type="term" value="P:very long-chain fatty acid biosynthetic process"/>
    <property type="evidence" value="ECO:0007669"/>
    <property type="project" value="TreeGrafter"/>
</dbReference>
<feature type="transmembrane region" description="Helical" evidence="10">
    <location>
        <begin position="28"/>
        <end position="49"/>
    </location>
</feature>
<protein>
    <recommendedName>
        <fullName evidence="10">Elongation of very long chain fatty acids protein</fullName>
        <ecNumber evidence="10">2.3.1.199</ecNumber>
    </recommendedName>
    <alternativeName>
        <fullName evidence="10">Very-long-chain 3-oxoacyl-CoA synthase</fullName>
    </alternativeName>
</protein>
<keyword evidence="3 10" id="KW-0808">Transferase</keyword>
<keyword evidence="2 10" id="KW-0444">Lipid biosynthesis</keyword>
<comment type="subcellular location">
    <subcellularLocation>
        <location evidence="1">Membrane</location>
        <topology evidence="1">Multi-pass membrane protein</topology>
    </subcellularLocation>
</comment>
<keyword evidence="9 10" id="KW-0275">Fatty acid biosynthesis</keyword>
<name>A0A3Q8G181_NILLU</name>
<evidence type="ECO:0000256" key="1">
    <source>
        <dbReference type="ARBA" id="ARBA00004141"/>
    </source>
</evidence>
<feature type="transmembrane region" description="Helical" evidence="10">
    <location>
        <begin position="231"/>
        <end position="253"/>
    </location>
</feature>
<comment type="caution">
    <text evidence="10">Lacks conserved residue(s) required for the propagation of feature annotation.</text>
</comment>
<sequence length="300" mass="35862">MFILDLIQKLYHNVEYVWPDPRTRHYPLVYTPLPYTIVAIFLFFTYYLGPKYMRGRQPYRLEKIVIIYNFLQMIFNGYLVVNVVRLCYWPLRYSLWCQPVETGTSPREVALTDFVWLYYMSKIIDVLDTVFIILRKKYSQLTLLHVYHHAGMILISWCGIKYVPGGQSLITGVTNCFVHVVMYGYYLLTLVDKRYASSWWKKHITQMQMFQFFIICVHHSISAVSDCGYNRYISALVVPCTFSITYLFVIFYWNAYIEPAKKEKRVIKLICRRVIVIFICIYAYIYVFYIKNVLLNRGCQ</sequence>
<comment type="catalytic activity">
    <reaction evidence="10">
        <text>a very-long-chain acyl-CoA + malonyl-CoA + H(+) = a very-long-chain 3-oxoacyl-CoA + CO2 + CoA</text>
        <dbReference type="Rhea" id="RHEA:32727"/>
        <dbReference type="ChEBI" id="CHEBI:15378"/>
        <dbReference type="ChEBI" id="CHEBI:16526"/>
        <dbReference type="ChEBI" id="CHEBI:57287"/>
        <dbReference type="ChEBI" id="CHEBI:57384"/>
        <dbReference type="ChEBI" id="CHEBI:90725"/>
        <dbReference type="ChEBI" id="CHEBI:90736"/>
        <dbReference type="EC" id="2.3.1.199"/>
    </reaction>
</comment>
<evidence type="ECO:0000256" key="2">
    <source>
        <dbReference type="ARBA" id="ARBA00022516"/>
    </source>
</evidence>
<comment type="similarity">
    <text evidence="10">Belongs to the ELO family.</text>
</comment>
<reference evidence="11" key="1">
    <citation type="submission" date="2017-11" db="EMBL/GenBank/DDBJ databases">
        <title>The fatty acid elongase gene family in the brown planthopper, Nilaparvata lugens.</title>
        <authorList>
            <person name="Li D.-T."/>
            <person name="Zhang C.-X."/>
        </authorList>
    </citation>
    <scope>NUCLEOTIDE SEQUENCE</scope>
    <source>
        <strain evidence="11">NlELOg</strain>
    </source>
</reference>
<evidence type="ECO:0000256" key="8">
    <source>
        <dbReference type="ARBA" id="ARBA00023136"/>
    </source>
</evidence>
<evidence type="ECO:0000313" key="11">
    <source>
        <dbReference type="EMBL" id="AWJ25041.1"/>
    </source>
</evidence>
<dbReference type="GO" id="GO:0034626">
    <property type="term" value="P:fatty acid elongation, polyunsaturated fatty acid"/>
    <property type="evidence" value="ECO:0007669"/>
    <property type="project" value="TreeGrafter"/>
</dbReference>
<evidence type="ECO:0000256" key="10">
    <source>
        <dbReference type="RuleBase" id="RU361115"/>
    </source>
</evidence>
<keyword evidence="4 10" id="KW-0812">Transmembrane</keyword>
<dbReference type="OrthoDB" id="434092at2759"/>
<evidence type="ECO:0000256" key="7">
    <source>
        <dbReference type="ARBA" id="ARBA00023098"/>
    </source>
</evidence>
<organism evidence="11">
    <name type="scientific">Nilaparvata lugens</name>
    <name type="common">Brown planthopper</name>
    <dbReference type="NCBI Taxonomy" id="108931"/>
    <lineage>
        <taxon>Eukaryota</taxon>
        <taxon>Metazoa</taxon>
        <taxon>Ecdysozoa</taxon>
        <taxon>Arthropoda</taxon>
        <taxon>Hexapoda</taxon>
        <taxon>Insecta</taxon>
        <taxon>Pterygota</taxon>
        <taxon>Neoptera</taxon>
        <taxon>Paraneoptera</taxon>
        <taxon>Hemiptera</taxon>
        <taxon>Auchenorrhyncha</taxon>
        <taxon>Fulgoroidea</taxon>
        <taxon>Delphacidae</taxon>
        <taxon>Delphacinae</taxon>
        <taxon>Nilaparvata</taxon>
    </lineage>
</organism>
<dbReference type="GO" id="GO:0030148">
    <property type="term" value="P:sphingolipid biosynthetic process"/>
    <property type="evidence" value="ECO:0007669"/>
    <property type="project" value="TreeGrafter"/>
</dbReference>
<dbReference type="EMBL" id="MG573179">
    <property type="protein sequence ID" value="AWJ25041.1"/>
    <property type="molecule type" value="mRNA"/>
</dbReference>
<evidence type="ECO:0000256" key="4">
    <source>
        <dbReference type="ARBA" id="ARBA00022692"/>
    </source>
</evidence>
<dbReference type="PANTHER" id="PTHR11157">
    <property type="entry name" value="FATTY ACID ACYL TRANSFERASE-RELATED"/>
    <property type="match status" value="1"/>
</dbReference>
<feature type="transmembrane region" description="Helical" evidence="10">
    <location>
        <begin position="274"/>
        <end position="290"/>
    </location>
</feature>
<dbReference type="Pfam" id="PF01151">
    <property type="entry name" value="ELO"/>
    <property type="match status" value="1"/>
</dbReference>
<dbReference type="GO" id="GO:0009922">
    <property type="term" value="F:fatty acid elongase activity"/>
    <property type="evidence" value="ECO:0007669"/>
    <property type="project" value="UniProtKB-EC"/>
</dbReference>
<dbReference type="GO" id="GO:0019367">
    <property type="term" value="P:fatty acid elongation, saturated fatty acid"/>
    <property type="evidence" value="ECO:0007669"/>
    <property type="project" value="TreeGrafter"/>
</dbReference>